<dbReference type="Gene3D" id="1.10.1750.10">
    <property type="match status" value="1"/>
</dbReference>
<dbReference type="EMBL" id="JABSNM010000010">
    <property type="protein sequence ID" value="NRT56849.1"/>
    <property type="molecule type" value="Genomic_DNA"/>
</dbReference>
<evidence type="ECO:0000256" key="9">
    <source>
        <dbReference type="NCBIfam" id="TIGR00362"/>
    </source>
</evidence>
<evidence type="ECO:0000259" key="14">
    <source>
        <dbReference type="SMART" id="SM00760"/>
    </source>
</evidence>
<feature type="region of interest" description="Disordered" evidence="12">
    <location>
        <begin position="250"/>
        <end position="282"/>
    </location>
</feature>
<dbReference type="CDD" id="cd06571">
    <property type="entry name" value="Bac_DnaA_C"/>
    <property type="match status" value="1"/>
</dbReference>
<dbReference type="HAMAP" id="MF_00377">
    <property type="entry name" value="DnaA_bact"/>
    <property type="match status" value="1"/>
</dbReference>
<evidence type="ECO:0000256" key="11">
    <source>
        <dbReference type="RuleBase" id="RU004227"/>
    </source>
</evidence>
<comment type="subunit">
    <text evidence="8">Oligomerizes as a right-handed, spiral filament on DNA at oriC.</text>
</comment>
<feature type="domain" description="Chromosomal replication initiator DnaA C-terminal" evidence="14">
    <location>
        <begin position="567"/>
        <end position="636"/>
    </location>
</feature>
<feature type="region of interest" description="Domain III, AAA+ region" evidence="8">
    <location>
        <begin position="323"/>
        <end position="539"/>
    </location>
</feature>
<evidence type="ECO:0000256" key="4">
    <source>
        <dbReference type="ARBA" id="ARBA00022741"/>
    </source>
</evidence>
<dbReference type="PRINTS" id="PR00051">
    <property type="entry name" value="DNAA"/>
</dbReference>
<dbReference type="Pfam" id="PF00308">
    <property type="entry name" value="Bac_DnaA"/>
    <property type="match status" value="1"/>
</dbReference>
<evidence type="ECO:0000256" key="2">
    <source>
        <dbReference type="ARBA" id="ARBA00022490"/>
    </source>
</evidence>
<comment type="caution">
    <text evidence="8">Lacks conserved residue(s) required for the propagation of feature annotation.</text>
</comment>
<dbReference type="InterPro" id="IPR003593">
    <property type="entry name" value="AAA+_ATPase"/>
</dbReference>
<dbReference type="InterPro" id="IPR020591">
    <property type="entry name" value="Chromosome_initiator_DnaA-like"/>
</dbReference>
<keyword evidence="3 8" id="KW-0235">DNA replication</keyword>
<evidence type="ECO:0000259" key="13">
    <source>
        <dbReference type="SMART" id="SM00382"/>
    </source>
</evidence>
<gene>
    <name evidence="8" type="primary">dnaA</name>
    <name evidence="15" type="ORF">HNQ01_002596</name>
</gene>
<dbReference type="PANTHER" id="PTHR30050">
    <property type="entry name" value="CHROMOSOMAL REPLICATION INITIATOR PROTEIN DNAA"/>
    <property type="match status" value="1"/>
</dbReference>
<organism evidence="15 16">
    <name type="scientific">Sphaerotilus uruguayifluvii</name>
    <dbReference type="NCBI Taxonomy" id="2735897"/>
    <lineage>
        <taxon>Bacteria</taxon>
        <taxon>Pseudomonadati</taxon>
        <taxon>Pseudomonadota</taxon>
        <taxon>Betaproteobacteria</taxon>
        <taxon>Burkholderiales</taxon>
        <taxon>Sphaerotilaceae</taxon>
        <taxon>Sphaerotilus</taxon>
    </lineage>
</organism>
<dbReference type="NCBIfam" id="TIGR00362">
    <property type="entry name" value="DnaA"/>
    <property type="match status" value="1"/>
</dbReference>
<feature type="domain" description="AAA+ ATPase" evidence="13">
    <location>
        <begin position="356"/>
        <end position="490"/>
    </location>
</feature>
<feature type="compositionally biased region" description="Low complexity" evidence="12">
    <location>
        <begin position="250"/>
        <end position="272"/>
    </location>
</feature>
<evidence type="ECO:0000256" key="1">
    <source>
        <dbReference type="ARBA" id="ARBA00006583"/>
    </source>
</evidence>
<dbReference type="Pfam" id="PF08299">
    <property type="entry name" value="Bac_DnaA_C"/>
    <property type="match status" value="1"/>
</dbReference>
<feature type="region of interest" description="Disordered" evidence="12">
    <location>
        <begin position="140"/>
        <end position="196"/>
    </location>
</feature>
<feature type="binding site" evidence="8">
    <location>
        <position position="367"/>
    </location>
    <ligand>
        <name>ATP</name>
        <dbReference type="ChEBI" id="CHEBI:30616"/>
    </ligand>
</feature>
<accession>A0ABX2G476</accession>
<keyword evidence="5 8" id="KW-0067">ATP-binding</keyword>
<feature type="compositionally biased region" description="Low complexity" evidence="12">
    <location>
        <begin position="140"/>
        <end position="156"/>
    </location>
</feature>
<evidence type="ECO:0000256" key="5">
    <source>
        <dbReference type="ARBA" id="ARBA00022840"/>
    </source>
</evidence>
<dbReference type="InterPro" id="IPR013317">
    <property type="entry name" value="DnaA_dom"/>
</dbReference>
<comment type="function">
    <text evidence="8 10">Plays an essential role in the initiation and regulation of chromosomal replication. ATP-DnaA binds to the origin of replication (oriC) to initiate formation of the DNA replication initiation complex once per cell cycle. Binds the DnaA box (a 9 base pair repeat at the origin) and separates the double-stranded (ds)DNA. Forms a right-handed helical filament on oriC DNA; dsDNA binds to the exterior of the filament while single-stranded (ss)DNA is stabiized in the filament's interior. The ATP-DnaA-oriC complex binds and stabilizes one strand of the AT-rich DNA unwinding element (DUE), permitting loading of DNA polymerase. After initiation quickly degrades to an ADP-DnaA complex that is not apt for DNA replication. Binds acidic phospholipids.</text>
</comment>
<comment type="similarity">
    <text evidence="1 8 11">Belongs to the DnaA family.</text>
</comment>
<feature type="region of interest" description="Domain I, interacts with DnaA modulators" evidence="8">
    <location>
        <begin position="1"/>
        <end position="223"/>
    </location>
</feature>
<keyword evidence="4 8" id="KW-0547">Nucleotide-binding</keyword>
<evidence type="ECO:0000256" key="7">
    <source>
        <dbReference type="ARBA" id="ARBA00023125"/>
    </source>
</evidence>
<feature type="compositionally biased region" description="Pro residues" evidence="12">
    <location>
        <begin position="273"/>
        <end position="282"/>
    </location>
</feature>
<comment type="subcellular location">
    <subcellularLocation>
        <location evidence="8">Cytoplasm</location>
    </subcellularLocation>
</comment>
<dbReference type="PANTHER" id="PTHR30050:SF2">
    <property type="entry name" value="CHROMOSOMAL REPLICATION INITIATOR PROTEIN DNAA"/>
    <property type="match status" value="1"/>
</dbReference>
<evidence type="ECO:0000256" key="3">
    <source>
        <dbReference type="ARBA" id="ARBA00022705"/>
    </source>
</evidence>
<feature type="compositionally biased region" description="Pro residues" evidence="12">
    <location>
        <begin position="157"/>
        <end position="166"/>
    </location>
</feature>
<dbReference type="InterPro" id="IPR013159">
    <property type="entry name" value="DnaA_C"/>
</dbReference>
<protein>
    <recommendedName>
        <fullName evidence="8 9">Chromosomal replication initiator protein DnaA</fullName>
    </recommendedName>
</protein>
<keyword evidence="7 8" id="KW-0238">DNA-binding</keyword>
<dbReference type="Gene3D" id="1.10.8.60">
    <property type="match status" value="1"/>
</dbReference>
<comment type="caution">
    <text evidence="15">The sequence shown here is derived from an EMBL/GenBank/DDBJ whole genome shotgun (WGS) entry which is preliminary data.</text>
</comment>
<comment type="domain">
    <text evidence="8">Domain I is involved in oligomerization and binding regulators, domain II is flexibile and of varying length in different bacteria, domain III forms the AAA+ region, while domain IV binds dsDNA.</text>
</comment>
<sequence length="659" mass="68812">MDWIRSQFGARIERVLSEIAGQPVHLEFHIAGAREAASVPAQVAPAAPTPALAPDAAAAADPVQMSMLDLPATVPPVPAAAGARARARASARKVAPMTEPLVLAADLSPLAQSPALARLAADAAAAASFISARLDPAEAGTDAAQASPAPAATAPPAGLPRRPPPARGSGGMLPPMPIPATLPELPDLASPAPAPAAAPAAPIAAAAVVASPAPGVAATSSAATGAAGARPAGPISASAALAKASAAVARRSRPGAPAPATDAAAPAGSNTAPPAPRTPAAPAPAPIVARQVAPAPAPALTGAPALVIPTVPPPSAPTNTRGRINPLLTFDTLVPGRANQMARTAALHVVGSPGGMYNPLFLYGGVGLGKTHLIHAVGNAMLKERADARVLYLHAEQFISDVVRNYQRKTFDELKAKYHSLDLLLIDDVQFFAGKDRTQEEFFNAFEALVSKRAHIVMTSDTYPKGLVDIDERLTSRFDSGLTVAIEPPELEMRVAILMKKAEAEGCAMPEEVAFFIAKNVRANVRELEGALRKVVAYSRFSHKDINIALTREALKDLLSIQNRQISVENIQKTVADFYKIKIADMYSKKRPASIARPRQIAMYLAKEMTQKSLPEIGDLFGGRDHTTVLYAVRKIAEERHKNTELNQQLHVLEQTLKG</sequence>
<dbReference type="Proteomes" id="UP001516061">
    <property type="component" value="Unassembled WGS sequence"/>
</dbReference>
<evidence type="ECO:0000256" key="6">
    <source>
        <dbReference type="ARBA" id="ARBA00023121"/>
    </source>
</evidence>
<feature type="binding site" evidence="8">
    <location>
        <position position="370"/>
    </location>
    <ligand>
        <name>ATP</name>
        <dbReference type="ChEBI" id="CHEBI:30616"/>
    </ligand>
</feature>
<feature type="binding site" evidence="8">
    <location>
        <position position="371"/>
    </location>
    <ligand>
        <name>ATP</name>
        <dbReference type="ChEBI" id="CHEBI:30616"/>
    </ligand>
</feature>
<keyword evidence="16" id="KW-1185">Reference proteome</keyword>
<dbReference type="SMART" id="SM00382">
    <property type="entry name" value="AAA"/>
    <property type="match status" value="1"/>
</dbReference>
<proteinExistence type="inferred from homology"/>
<dbReference type="CDD" id="cd00009">
    <property type="entry name" value="AAA"/>
    <property type="match status" value="1"/>
</dbReference>
<dbReference type="InterPro" id="IPR018312">
    <property type="entry name" value="Chromosome_initiator_DnaA_CS"/>
</dbReference>
<name>A0ABX2G476_9BURK</name>
<dbReference type="SUPFAM" id="SSF52540">
    <property type="entry name" value="P-loop containing nucleoside triphosphate hydrolases"/>
    <property type="match status" value="1"/>
</dbReference>
<evidence type="ECO:0000313" key="16">
    <source>
        <dbReference type="Proteomes" id="UP001516061"/>
    </source>
</evidence>
<dbReference type="SMART" id="SM00760">
    <property type="entry name" value="Bac_DnaA_C"/>
    <property type="match status" value="1"/>
</dbReference>
<keyword evidence="6 8" id="KW-0446">Lipid-binding</keyword>
<dbReference type="InterPro" id="IPR027417">
    <property type="entry name" value="P-loop_NTPase"/>
</dbReference>
<feature type="binding site" evidence="8">
    <location>
        <position position="369"/>
    </location>
    <ligand>
        <name>ATP</name>
        <dbReference type="ChEBI" id="CHEBI:30616"/>
    </ligand>
</feature>
<dbReference type="SUPFAM" id="SSF48295">
    <property type="entry name" value="TrpR-like"/>
    <property type="match status" value="1"/>
</dbReference>
<evidence type="ECO:0000256" key="10">
    <source>
        <dbReference type="RuleBase" id="RU000577"/>
    </source>
</evidence>
<keyword evidence="2 8" id="KW-0963">Cytoplasm</keyword>
<evidence type="ECO:0000256" key="8">
    <source>
        <dbReference type="HAMAP-Rule" id="MF_00377"/>
    </source>
</evidence>
<evidence type="ECO:0000256" key="12">
    <source>
        <dbReference type="SAM" id="MobiDB-lite"/>
    </source>
</evidence>
<evidence type="ECO:0000313" key="15">
    <source>
        <dbReference type="EMBL" id="NRT56849.1"/>
    </source>
</evidence>
<feature type="region of interest" description="Domain IV, binds dsDNA" evidence="8">
    <location>
        <begin position="540"/>
        <end position="659"/>
    </location>
</feature>
<reference evidence="15 16" key="1">
    <citation type="submission" date="2020-05" db="EMBL/GenBank/DDBJ databases">
        <title>Genomic Encyclopedia of Type Strains, Phase IV (KMG-V): Genome sequencing to study the core and pangenomes of soil and plant-associated prokaryotes.</title>
        <authorList>
            <person name="Whitman W."/>
        </authorList>
    </citation>
    <scope>NUCLEOTIDE SEQUENCE [LARGE SCALE GENOMIC DNA]</scope>
    <source>
        <strain evidence="15 16">C29</strain>
    </source>
</reference>
<dbReference type="InterPro" id="IPR010921">
    <property type="entry name" value="Trp_repressor/repl_initiator"/>
</dbReference>
<dbReference type="Gene3D" id="3.40.50.300">
    <property type="entry name" value="P-loop containing nucleotide triphosphate hydrolases"/>
    <property type="match status" value="1"/>
</dbReference>
<dbReference type="PROSITE" id="PS01008">
    <property type="entry name" value="DNAA"/>
    <property type="match status" value="1"/>
</dbReference>
<dbReference type="InterPro" id="IPR001957">
    <property type="entry name" value="Chromosome_initiator_DnaA"/>
</dbReference>